<protein>
    <submittedName>
        <fullName evidence="1">Periplasmic substrate-binding component of ABC-type sugar/cellobiose transport system</fullName>
    </submittedName>
</protein>
<dbReference type="InterPro" id="IPR050490">
    <property type="entry name" value="Bact_solute-bd_prot1"/>
</dbReference>
<dbReference type="SUPFAM" id="SSF53850">
    <property type="entry name" value="Periplasmic binding protein-like II"/>
    <property type="match status" value="1"/>
</dbReference>
<dbReference type="Pfam" id="PF13416">
    <property type="entry name" value="SBP_bac_8"/>
    <property type="match status" value="1"/>
</dbReference>
<dbReference type="HOGENOM" id="CLU_031285_2_3_11"/>
<accession>A0A0H3DA48</accession>
<dbReference type="PANTHER" id="PTHR43649:SF32">
    <property type="entry name" value="SUGAR BINDING SECRETED PROTEIN"/>
    <property type="match status" value="1"/>
</dbReference>
<dbReference type="EMBL" id="CP002000">
    <property type="protein sequence ID" value="ADJ46953.1"/>
    <property type="molecule type" value="Genomic_DNA"/>
</dbReference>
<dbReference type="GeneID" id="92872896"/>
<sequence length="423" mass="45719">MRQIRRQPAFAAVVVLLFLIGGCGPATPERITLTVSTFGQFGYEDLIPGYEFTHPGLTIRQVRTEQGGPYHQDLLDKLQKGQELADIQAVEEGHLADVLAHADKFADLAEIGPPDVKPGRWLEWKYEAGRSKDGKLVGYGTDIGPLAMCYRKDLLEAANLPTDPGSVKTMFATWDSFFKAGEKYVQHSHGKPWFDSSAQIFNAKVNQLPVGYLDRENRPTLETNTALRDAWNQVTAAVKQGQSAGLTAFEDDGNNGLRTGAFATKVCPSWMLGIIEQQAGVGNAGKWALTDAFPDGGGNWGGSYLTVPASSPHQKEAATLAAWLTAPEQQLHAFRVSGNFPSQVEAFTSPDLLSEMNGYFGGALSGQVFVAQARKVGKPQYKGPGDGKIQETVIAPALKSVEQGADPAAVWQQVLIGVHRLVP</sequence>
<dbReference type="Proteomes" id="UP000000328">
    <property type="component" value="Chromosome"/>
</dbReference>
<proteinExistence type="predicted"/>
<dbReference type="eggNOG" id="COG1653">
    <property type="taxonomic scope" value="Bacteria"/>
</dbReference>
<dbReference type="InterPro" id="IPR006059">
    <property type="entry name" value="SBP"/>
</dbReference>
<dbReference type="RefSeq" id="WP_013227014.1">
    <property type="nucleotide sequence ID" value="NC_014318.1"/>
</dbReference>
<gene>
    <name evidence="1" type="primary">cebE</name>
    <name evidence="1" type="ordered locus">AMED_5190</name>
</gene>
<dbReference type="PANTHER" id="PTHR43649">
    <property type="entry name" value="ARABINOSE-BINDING PROTEIN-RELATED"/>
    <property type="match status" value="1"/>
</dbReference>
<dbReference type="KEGG" id="amd:AMED_5190"/>
<organism evidence="1 2">
    <name type="scientific">Amycolatopsis mediterranei (strain U-32)</name>
    <dbReference type="NCBI Taxonomy" id="749927"/>
    <lineage>
        <taxon>Bacteria</taxon>
        <taxon>Bacillati</taxon>
        <taxon>Actinomycetota</taxon>
        <taxon>Actinomycetes</taxon>
        <taxon>Pseudonocardiales</taxon>
        <taxon>Pseudonocardiaceae</taxon>
        <taxon>Amycolatopsis</taxon>
    </lineage>
</organism>
<evidence type="ECO:0000313" key="2">
    <source>
        <dbReference type="Proteomes" id="UP000000328"/>
    </source>
</evidence>
<evidence type="ECO:0000313" key="1">
    <source>
        <dbReference type="EMBL" id="ADJ46953.1"/>
    </source>
</evidence>
<dbReference type="PATRIC" id="fig|749927.5.peg.5376"/>
<dbReference type="Gene3D" id="3.40.190.10">
    <property type="entry name" value="Periplasmic binding protein-like II"/>
    <property type="match status" value="1"/>
</dbReference>
<dbReference type="AlphaFoldDB" id="A0A0H3DA48"/>
<dbReference type="OrthoDB" id="3226017at2"/>
<reference evidence="1 2" key="1">
    <citation type="journal article" date="2010" name="Cell Res.">
        <title>Complete genome sequence of the rifamycin SV-producing Amycolatopsis mediterranei U32 revealed its genetic characteristics in phylogeny and metabolism.</title>
        <authorList>
            <person name="Zhao W."/>
            <person name="Zhong Y."/>
            <person name="Yuan H."/>
            <person name="Wang J."/>
            <person name="Zheng H."/>
            <person name="Wang Y."/>
            <person name="Cen X."/>
            <person name="Xu F."/>
            <person name="Bai J."/>
            <person name="Han X."/>
            <person name="Lu G."/>
            <person name="Zhu Y."/>
            <person name="Shao Z."/>
            <person name="Yan H."/>
            <person name="Li C."/>
            <person name="Peng N."/>
            <person name="Zhang Z."/>
            <person name="Zhang Y."/>
            <person name="Lin W."/>
            <person name="Fan Y."/>
            <person name="Qin Z."/>
            <person name="Hu Y."/>
            <person name="Zhu B."/>
            <person name="Wang S."/>
            <person name="Ding X."/>
            <person name="Zhao G.P."/>
        </authorList>
    </citation>
    <scope>NUCLEOTIDE SEQUENCE [LARGE SCALE GENOMIC DNA]</scope>
    <source>
        <strain evidence="2">U-32</strain>
    </source>
</reference>
<name>A0A0H3DA48_AMYMU</name>
<dbReference type="PROSITE" id="PS51257">
    <property type="entry name" value="PROKAR_LIPOPROTEIN"/>
    <property type="match status" value="1"/>
</dbReference>